<keyword evidence="4" id="KW-0408">Iron</keyword>
<evidence type="ECO:0000256" key="3">
    <source>
        <dbReference type="ARBA" id="ARBA00022723"/>
    </source>
</evidence>
<dbReference type="GO" id="GO:0046872">
    <property type="term" value="F:metal ion binding"/>
    <property type="evidence" value="ECO:0007669"/>
    <property type="project" value="UniProtKB-KW"/>
</dbReference>
<reference evidence="8" key="1">
    <citation type="submission" date="2020-08" db="EMBL/GenBank/DDBJ databases">
        <title>A bifunctional nitrone conjugated secondary metabolite targeting the ribosome.</title>
        <authorList>
            <person name="Limbrick E.M."/>
            <person name="Graf M."/>
            <person name="Derewacz D.K."/>
            <person name="Nguyen F."/>
            <person name="Spraggins J.M."/>
            <person name="Wieland M."/>
            <person name="Ynigez-Gutierrez A.E."/>
            <person name="Reisman B.J."/>
            <person name="Zinshteyn B."/>
            <person name="McCulloch K."/>
            <person name="Iverson T.M."/>
            <person name="Green R."/>
            <person name="Wilson D.N."/>
            <person name="Bachmann B.O."/>
        </authorList>
    </citation>
    <scope>NUCLEOTIDE SEQUENCE</scope>
    <source>
        <strain evidence="8">Africana</strain>
    </source>
</reference>
<evidence type="ECO:0000256" key="6">
    <source>
        <dbReference type="SAM" id="MobiDB-lite"/>
    </source>
</evidence>
<dbReference type="CDD" id="cd01335">
    <property type="entry name" value="Radical_SAM"/>
    <property type="match status" value="1"/>
</dbReference>
<dbReference type="PANTHER" id="PTHR43409">
    <property type="entry name" value="ANAEROBIC MAGNESIUM-PROTOPORPHYRIN IX MONOMETHYL ESTER CYCLASE-RELATED"/>
    <property type="match status" value="1"/>
</dbReference>
<dbReference type="NCBIfam" id="TIGR03975">
    <property type="entry name" value="rSAM_ocin_1"/>
    <property type="match status" value="1"/>
</dbReference>
<dbReference type="PANTHER" id="PTHR43409:SF7">
    <property type="entry name" value="BLL1977 PROTEIN"/>
    <property type="match status" value="1"/>
</dbReference>
<dbReference type="GO" id="GO:0031419">
    <property type="term" value="F:cobalamin binding"/>
    <property type="evidence" value="ECO:0007669"/>
    <property type="project" value="InterPro"/>
</dbReference>
<evidence type="ECO:0000256" key="4">
    <source>
        <dbReference type="ARBA" id="ARBA00023004"/>
    </source>
</evidence>
<evidence type="ECO:0000256" key="5">
    <source>
        <dbReference type="ARBA" id="ARBA00023014"/>
    </source>
</evidence>
<dbReference type="Pfam" id="PF02310">
    <property type="entry name" value="B12-binding"/>
    <property type="match status" value="1"/>
</dbReference>
<dbReference type="InterPro" id="IPR023984">
    <property type="entry name" value="rSAM_ocin_1"/>
</dbReference>
<protein>
    <submittedName>
        <fullName evidence="8">RiPP maturation radical SAM protein 1</fullName>
    </submittedName>
</protein>
<evidence type="ECO:0000313" key="8">
    <source>
        <dbReference type="EMBL" id="QLK00614.1"/>
    </source>
</evidence>
<dbReference type="Pfam" id="PF04055">
    <property type="entry name" value="Radical_SAM"/>
    <property type="match status" value="1"/>
</dbReference>
<dbReference type="SFLD" id="SFLDS00029">
    <property type="entry name" value="Radical_SAM"/>
    <property type="match status" value="1"/>
</dbReference>
<evidence type="ECO:0000256" key="2">
    <source>
        <dbReference type="ARBA" id="ARBA00022691"/>
    </source>
</evidence>
<dbReference type="InterPro" id="IPR006638">
    <property type="entry name" value="Elp3/MiaA/NifB-like_rSAM"/>
</dbReference>
<evidence type="ECO:0000259" key="7">
    <source>
        <dbReference type="PROSITE" id="PS51332"/>
    </source>
</evidence>
<feature type="domain" description="B12-binding" evidence="7">
    <location>
        <begin position="45"/>
        <end position="210"/>
    </location>
</feature>
<dbReference type="InterPro" id="IPR058240">
    <property type="entry name" value="rSAM_sf"/>
</dbReference>
<proteinExistence type="predicted"/>
<dbReference type="EMBL" id="CP058905">
    <property type="protein sequence ID" value="QLK00614.1"/>
    <property type="molecule type" value="Genomic_DNA"/>
</dbReference>
<dbReference type="PROSITE" id="PS51332">
    <property type="entry name" value="B12_BINDING"/>
    <property type="match status" value="1"/>
</dbReference>
<feature type="region of interest" description="Disordered" evidence="6">
    <location>
        <begin position="631"/>
        <end position="652"/>
    </location>
</feature>
<dbReference type="InterPro" id="IPR051198">
    <property type="entry name" value="BchE-like"/>
</dbReference>
<dbReference type="InterPro" id="IPR006158">
    <property type="entry name" value="Cobalamin-bd"/>
</dbReference>
<dbReference type="Gene3D" id="3.40.50.280">
    <property type="entry name" value="Cobalamin-binding domain"/>
    <property type="match status" value="1"/>
</dbReference>
<comment type="cofactor">
    <cofactor evidence="1">
        <name>[4Fe-4S] cluster</name>
        <dbReference type="ChEBI" id="CHEBI:49883"/>
    </cofactor>
</comment>
<keyword evidence="2" id="KW-0949">S-adenosyl-L-methionine</keyword>
<dbReference type="SFLD" id="SFLDG01082">
    <property type="entry name" value="B12-binding_domain_containing"/>
    <property type="match status" value="1"/>
</dbReference>
<name>A0A7D6CG16_9ACTN</name>
<dbReference type="InterPro" id="IPR007197">
    <property type="entry name" value="rSAM"/>
</dbReference>
<dbReference type="GO" id="GO:0051536">
    <property type="term" value="F:iron-sulfur cluster binding"/>
    <property type="evidence" value="ECO:0007669"/>
    <property type="project" value="UniProtKB-KW"/>
</dbReference>
<gene>
    <name evidence="8" type="ORF">HZU44_11730</name>
</gene>
<dbReference type="SFLD" id="SFLDF00324">
    <property type="entry name" value="bacteriocin_maturation"/>
    <property type="match status" value="1"/>
</dbReference>
<dbReference type="InterPro" id="IPR023404">
    <property type="entry name" value="rSAM_horseshoe"/>
</dbReference>
<dbReference type="SMART" id="SM00729">
    <property type="entry name" value="Elp3"/>
    <property type="match status" value="1"/>
</dbReference>
<dbReference type="Gene3D" id="3.80.30.20">
    <property type="entry name" value="tm_1862 like domain"/>
    <property type="match status" value="1"/>
</dbReference>
<keyword evidence="3" id="KW-0479">Metal-binding</keyword>
<accession>A0A7D6CG16</accession>
<dbReference type="AlphaFoldDB" id="A0A7D6CG16"/>
<dbReference type="GO" id="GO:0003824">
    <property type="term" value="F:catalytic activity"/>
    <property type="evidence" value="ECO:0007669"/>
    <property type="project" value="InterPro"/>
</dbReference>
<keyword evidence="5" id="KW-0411">Iron-sulfur</keyword>
<dbReference type="GO" id="GO:0005829">
    <property type="term" value="C:cytosol"/>
    <property type="evidence" value="ECO:0007669"/>
    <property type="project" value="TreeGrafter"/>
</dbReference>
<organism evidence="8">
    <name type="scientific">Micromonospora carbonacea</name>
    <dbReference type="NCBI Taxonomy" id="47853"/>
    <lineage>
        <taxon>Bacteria</taxon>
        <taxon>Bacillati</taxon>
        <taxon>Actinomycetota</taxon>
        <taxon>Actinomycetes</taxon>
        <taxon>Micromonosporales</taxon>
        <taxon>Micromonosporaceae</taxon>
        <taxon>Micromonospora</taxon>
    </lineage>
</organism>
<evidence type="ECO:0000256" key="1">
    <source>
        <dbReference type="ARBA" id="ARBA00001966"/>
    </source>
</evidence>
<sequence length="652" mass="72799">MRVLLVNMPWASIDVPSLALGILTNSVRRSCPDAEVEVVHANLDYVDWVVDRTEFTLHDYQYYSLFTYFAGCGDWVFSSALYDDPQWRLDEFTSRVRDQMSERELARNVELHRSAPQFIAELATRIVERAPDLVGFTSTFQQNTAALAAAKHVKRLDPTIRTVFGGANCDGEQGAALHRNFPFVDLVVRGEGEAAFPRLLAALAGGDPARPPVPPGAAAGLAGVEGLCWTAPDGRRIANPMSTKPLPPAEIVTPDYAGYFERLAASRARNWVEPKLVVEGARGCWWGEKHHCTFCGLNGSFMEFRSKSPSRFYDEIVSLAERHQVLDMFVVDNILDMGYVTSLLPRLAESDYDLRLQYEIKSNMKGAQVQALADAGLVSVQPGIENLSSRVLKIMDKGVTGCLNVRMLRDAETSGVTVAWNYLYGFPGETDEDYQTILDQFPALHHLAPAGGSSRIAIERFSPYFNRPELGFGDLRPAGQYRLNYDLPESELMDLAYIFDVPEQGIGAELAARLEEAVTEWQHEYARSQLTHHDLGEEIVLVSRRKHFAWRVLRLTAAPEVAAFRQLDQPHTVDSLARRLHRPEPEVASLLRRWRELGIVFTDGGQFVHVAPRAMNQDLLRIDHLHPERVGARPETDHTANGPAEQAALSAV</sequence>
<dbReference type="SUPFAM" id="SSF102114">
    <property type="entry name" value="Radical SAM enzymes"/>
    <property type="match status" value="1"/>
</dbReference>